<comment type="caution">
    <text evidence="2">The sequence shown here is derived from an EMBL/GenBank/DDBJ whole genome shotgun (WGS) entry which is preliminary data.</text>
</comment>
<reference evidence="2" key="2">
    <citation type="submission" date="2023-04" db="EMBL/GenBank/DDBJ databases">
        <authorList>
            <person name="Bruccoleri R.E."/>
            <person name="Oakeley E.J."/>
            <person name="Faust A.-M."/>
            <person name="Dessus-Babus S."/>
            <person name="Altorfer M."/>
            <person name="Burckhardt D."/>
            <person name="Oertli M."/>
            <person name="Naumann U."/>
            <person name="Petersen F."/>
            <person name="Wong J."/>
        </authorList>
    </citation>
    <scope>NUCLEOTIDE SEQUENCE</scope>
    <source>
        <strain evidence="2">GSM-AAB239-AS_SAM_17_03QT</strain>
        <tissue evidence="2">Leaf</tissue>
    </source>
</reference>
<dbReference type="EMBL" id="JANAVB010017652">
    <property type="protein sequence ID" value="KAJ6830250.1"/>
    <property type="molecule type" value="Genomic_DNA"/>
</dbReference>
<evidence type="ECO:0000313" key="3">
    <source>
        <dbReference type="Proteomes" id="UP001140949"/>
    </source>
</evidence>
<accession>A0AAX6GNG6</accession>
<dbReference type="Gene3D" id="1.20.5.1700">
    <property type="match status" value="1"/>
</dbReference>
<evidence type="ECO:0000313" key="1">
    <source>
        <dbReference type="EMBL" id="KAJ6812390.1"/>
    </source>
</evidence>
<protein>
    <submittedName>
        <fullName evidence="2">Germin-like protein 2-1</fullName>
    </submittedName>
</protein>
<dbReference type="GO" id="GO:0003700">
    <property type="term" value="F:DNA-binding transcription factor activity"/>
    <property type="evidence" value="ECO:0007669"/>
    <property type="project" value="InterPro"/>
</dbReference>
<name>A0AAX6GNG6_IRIPA</name>
<sequence>MGVKPVMVTCDNWRTAHVVAKEVDQLRGKTSSLYKQLTDANHEFTDAVTDNRILKSDVEALRVKELLGK</sequence>
<organism evidence="2 3">
    <name type="scientific">Iris pallida</name>
    <name type="common">Sweet iris</name>
    <dbReference type="NCBI Taxonomy" id="29817"/>
    <lineage>
        <taxon>Eukaryota</taxon>
        <taxon>Viridiplantae</taxon>
        <taxon>Streptophyta</taxon>
        <taxon>Embryophyta</taxon>
        <taxon>Tracheophyta</taxon>
        <taxon>Spermatophyta</taxon>
        <taxon>Magnoliopsida</taxon>
        <taxon>Liliopsida</taxon>
        <taxon>Asparagales</taxon>
        <taxon>Iridaceae</taxon>
        <taxon>Iridoideae</taxon>
        <taxon>Irideae</taxon>
        <taxon>Iris</taxon>
    </lineage>
</organism>
<dbReference type="PANTHER" id="PTHR47693">
    <property type="entry name" value="BZIP TRANSCRIPTION FACTOR RISBZ3-RELATED"/>
    <property type="match status" value="1"/>
</dbReference>
<dbReference type="InterPro" id="IPR044168">
    <property type="entry name" value="RISBZ3/4/5"/>
</dbReference>
<dbReference type="Proteomes" id="UP001140949">
    <property type="component" value="Unassembled WGS sequence"/>
</dbReference>
<keyword evidence="3" id="KW-1185">Reference proteome</keyword>
<proteinExistence type="predicted"/>
<gene>
    <name evidence="1" type="ORF">M6B38_149750</name>
    <name evidence="2" type="ORF">M6B38_354940</name>
</gene>
<reference evidence="2" key="1">
    <citation type="journal article" date="2023" name="GigaByte">
        <title>Genome assembly of the bearded iris, Iris pallida Lam.</title>
        <authorList>
            <person name="Bruccoleri R.E."/>
            <person name="Oakeley E.J."/>
            <person name="Faust A.M.E."/>
            <person name="Altorfer M."/>
            <person name="Dessus-Babus S."/>
            <person name="Burckhardt D."/>
            <person name="Oertli M."/>
            <person name="Naumann U."/>
            <person name="Petersen F."/>
            <person name="Wong J."/>
        </authorList>
    </citation>
    <scope>NUCLEOTIDE SEQUENCE</scope>
    <source>
        <strain evidence="2">GSM-AAB239-AS_SAM_17_03QT</strain>
    </source>
</reference>
<dbReference type="EMBL" id="JANAVB010031215">
    <property type="protein sequence ID" value="KAJ6812390.1"/>
    <property type="molecule type" value="Genomic_DNA"/>
</dbReference>
<evidence type="ECO:0000313" key="2">
    <source>
        <dbReference type="EMBL" id="KAJ6830250.1"/>
    </source>
</evidence>
<dbReference type="AlphaFoldDB" id="A0AAX6GNG6"/>
<dbReference type="PANTHER" id="PTHR47693:SF1">
    <property type="entry name" value="BZIP TRANSCRIPTION FACTOR RISBZ3"/>
    <property type="match status" value="1"/>
</dbReference>